<name>A0ABV3QC88_9GAMM</name>
<sequence>MTRPAFPDGHFYSPVVDVAEVQRDLARLWPAVVNPGPLAELMKVAPTEPTVHGIDWAPASHDELLRGRFPALIEGYDYLSEGAPDETLERFHEGNSQFGPADARVLFCMLRMLRPRHIVEVGSGYSTLLMTDVNARFLDRSASITSVEPYPRPFLHRMRDAGHITLIEQRAQDVQAELYMELEAGDVLFIDSSHVCKTGSDVTHLYLDVLPSLAPGVIVHIHDIFFPHDYPPDWVLEHGFSWNEQYLLQALLVGNRNFRVIYGGSLARTFHRPALVEFFGRMTHGSSLWLEKLA</sequence>
<dbReference type="EC" id="2.1.1.-" evidence="1"/>
<protein>
    <submittedName>
        <fullName evidence="1">O-methyltransferase</fullName>
        <ecNumber evidence="1">2.1.1.-</ecNumber>
    </submittedName>
</protein>
<keyword evidence="1" id="KW-0808">Transferase</keyword>
<dbReference type="Gene3D" id="3.40.50.150">
    <property type="entry name" value="Vaccinia Virus protein VP39"/>
    <property type="match status" value="1"/>
</dbReference>
<reference evidence="1 2" key="1">
    <citation type="submission" date="2024-06" db="EMBL/GenBank/DDBJ databases">
        <authorList>
            <person name="Woo H."/>
        </authorList>
    </citation>
    <scope>NUCLEOTIDE SEQUENCE [LARGE SCALE GENOMIC DNA]</scope>
    <source>
        <strain evidence="1 2">Si-c</strain>
    </source>
</reference>
<evidence type="ECO:0000313" key="2">
    <source>
        <dbReference type="Proteomes" id="UP001556220"/>
    </source>
</evidence>
<dbReference type="GO" id="GO:0032259">
    <property type="term" value="P:methylation"/>
    <property type="evidence" value="ECO:0007669"/>
    <property type="project" value="UniProtKB-KW"/>
</dbReference>
<evidence type="ECO:0000313" key="1">
    <source>
        <dbReference type="EMBL" id="MEW9571453.1"/>
    </source>
</evidence>
<dbReference type="SUPFAM" id="SSF53335">
    <property type="entry name" value="S-adenosyl-L-methionine-dependent methyltransferases"/>
    <property type="match status" value="1"/>
</dbReference>
<accession>A0ABV3QC88</accession>
<dbReference type="GO" id="GO:0008168">
    <property type="term" value="F:methyltransferase activity"/>
    <property type="evidence" value="ECO:0007669"/>
    <property type="project" value="UniProtKB-KW"/>
</dbReference>
<proteinExistence type="predicted"/>
<dbReference type="Pfam" id="PF13578">
    <property type="entry name" value="Methyltransf_24"/>
    <property type="match status" value="1"/>
</dbReference>
<organism evidence="1 2">
    <name type="scientific">Rhodanobacter lycopersici</name>
    <dbReference type="NCBI Taxonomy" id="3162487"/>
    <lineage>
        <taxon>Bacteria</taxon>
        <taxon>Pseudomonadati</taxon>
        <taxon>Pseudomonadota</taxon>
        <taxon>Gammaproteobacteria</taxon>
        <taxon>Lysobacterales</taxon>
        <taxon>Rhodanobacteraceae</taxon>
        <taxon>Rhodanobacter</taxon>
    </lineage>
</organism>
<comment type="caution">
    <text evidence="1">The sequence shown here is derived from an EMBL/GenBank/DDBJ whole genome shotgun (WGS) entry which is preliminary data.</text>
</comment>
<keyword evidence="2" id="KW-1185">Reference proteome</keyword>
<keyword evidence="1" id="KW-0489">Methyltransferase</keyword>
<dbReference type="Proteomes" id="UP001556220">
    <property type="component" value="Unassembled WGS sequence"/>
</dbReference>
<dbReference type="RefSeq" id="WP_367853491.1">
    <property type="nucleotide sequence ID" value="NZ_JBFOHK010000001.1"/>
</dbReference>
<dbReference type="InterPro" id="IPR029063">
    <property type="entry name" value="SAM-dependent_MTases_sf"/>
</dbReference>
<dbReference type="EMBL" id="JBFOHK010000001">
    <property type="protein sequence ID" value="MEW9571453.1"/>
    <property type="molecule type" value="Genomic_DNA"/>
</dbReference>
<gene>
    <name evidence="1" type="ORF">ABQJ54_06805</name>
</gene>